<organism evidence="3 4">
    <name type="scientific">Natronobacterium lacisalsi AJ5</name>
    <dbReference type="NCBI Taxonomy" id="358396"/>
    <lineage>
        <taxon>Archaea</taxon>
        <taxon>Methanobacteriati</taxon>
        <taxon>Methanobacteriota</taxon>
        <taxon>Stenosarchaea group</taxon>
        <taxon>Halobacteria</taxon>
        <taxon>Halobacteriales</taxon>
        <taxon>Natrialbaceae</taxon>
        <taxon>Natronobacterium</taxon>
    </lineage>
</organism>
<dbReference type="Gene3D" id="3.40.50.2000">
    <property type="entry name" value="Glycogen Phosphorylase B"/>
    <property type="match status" value="2"/>
</dbReference>
<name>M0L102_NATLA</name>
<gene>
    <name evidence="3" type="ORF">C445_21036</name>
    <name evidence="2" type="ORF">CHINAEXTREME_14380</name>
</gene>
<evidence type="ECO:0000313" key="3">
    <source>
        <dbReference type="EMBL" id="EMA27226.1"/>
    </source>
</evidence>
<accession>M0L102</accession>
<dbReference type="PANTHER" id="PTHR43174:SF1">
    <property type="entry name" value="UDP-N-ACETYLGLUCOSAMINE 2-EPIMERASE"/>
    <property type="match status" value="1"/>
</dbReference>
<evidence type="ECO:0000259" key="1">
    <source>
        <dbReference type="Pfam" id="PF02350"/>
    </source>
</evidence>
<sequence length="362" mass="40266">MSSDLSFILGTRPEIIKLSPVIRACQQRDVPFSLIHTGQHYSDELDSVFFEQLELPAPEYNLSVGSGSQGKQTGEMIVEIESVLEEEQPDVVLVQGDTNSVLAGTIAATKIEGIEVGHVEAGLRSFDREMPEEINRRLADHSADYLFPPTETSRQQLLSEGLPDDWITVTGNTIVDAVMQNAEIAHEQSCVLSELGVEEEFGLLTAHRAENVDNRDRFISLLEGVAKAAREQELPVVYPIHPRAKKRIAEFDIDVPEAIRIMEPQDFLDFLVLEDEATIVFTDSGGVQEETCILQTPCVTLRDNTERPETVEVDANRIVGVEPDDIAEGTREMITVESEWENPFGDGTSAEQILDALEYDRE</sequence>
<dbReference type="RefSeq" id="WP_007143878.1">
    <property type="nucleotide sequence ID" value="NZ_AOLZ01000079.1"/>
</dbReference>
<evidence type="ECO:0000313" key="5">
    <source>
        <dbReference type="Proteomes" id="UP000186547"/>
    </source>
</evidence>
<dbReference type="Proteomes" id="UP000011555">
    <property type="component" value="Unassembled WGS sequence"/>
</dbReference>
<dbReference type="SUPFAM" id="SSF53756">
    <property type="entry name" value="UDP-Glycosyltransferase/glycogen phosphorylase"/>
    <property type="match status" value="1"/>
</dbReference>
<reference evidence="2 5" key="1">
    <citation type="journal article" date="2011" name="J. Bacteriol.">
        <title>Genome sequence of Halobiforma lacisalsi AJ5, an extremely halophilic archaeon which harbors a bop gene.</title>
        <authorList>
            <person name="Jiang X."/>
            <person name="Wang S."/>
            <person name="Cheng H."/>
            <person name="Huo Y."/>
            <person name="Zhang X."/>
            <person name="Zhu X."/>
            <person name="Han X."/>
            <person name="Ni P."/>
            <person name="Wu M."/>
        </authorList>
    </citation>
    <scope>NUCLEOTIDE SEQUENCE [LARGE SCALE GENOMIC DNA]</scope>
    <source>
        <strain evidence="2 5">AJ5</strain>
    </source>
</reference>
<dbReference type="STRING" id="358396.CHINAEXTREME_14380"/>
<feature type="domain" description="UDP-N-acetylglucosamine 2-epimerase" evidence="1">
    <location>
        <begin position="25"/>
        <end position="358"/>
    </location>
</feature>
<dbReference type="InterPro" id="IPR003331">
    <property type="entry name" value="UDP_GlcNAc_Epimerase_2_dom"/>
</dbReference>
<protein>
    <submittedName>
        <fullName evidence="2 3">UDP-N-acetylglucosamine 2-epimerase</fullName>
    </submittedName>
</protein>
<dbReference type="EMBL" id="AOLZ01000079">
    <property type="protein sequence ID" value="EMA27226.1"/>
    <property type="molecule type" value="Genomic_DNA"/>
</dbReference>
<dbReference type="NCBIfam" id="TIGR00236">
    <property type="entry name" value="wecB"/>
    <property type="match status" value="1"/>
</dbReference>
<dbReference type="Pfam" id="PF02350">
    <property type="entry name" value="Epimerase_2"/>
    <property type="match status" value="1"/>
</dbReference>
<evidence type="ECO:0000313" key="2">
    <source>
        <dbReference type="EMBL" id="APW98888.1"/>
    </source>
</evidence>
<reference evidence="3 4" key="2">
    <citation type="journal article" date="2014" name="PLoS Genet.">
        <title>Phylogenetically driven sequencing of extremely halophilic archaea reveals strategies for static and dynamic osmo-response.</title>
        <authorList>
            <person name="Becker E.A."/>
            <person name="Seitzer P.M."/>
            <person name="Tritt A."/>
            <person name="Larsen D."/>
            <person name="Krusor M."/>
            <person name="Yao A.I."/>
            <person name="Wu D."/>
            <person name="Madern D."/>
            <person name="Eisen J.A."/>
            <person name="Darling A.E."/>
            <person name="Facciotti M.T."/>
        </authorList>
    </citation>
    <scope>NUCLEOTIDE SEQUENCE [LARGE SCALE GENOMIC DNA]</scope>
    <source>
        <strain evidence="3 4">AJ5</strain>
    </source>
</reference>
<proteinExistence type="predicted"/>
<dbReference type="Proteomes" id="UP000186547">
    <property type="component" value="Chromosome"/>
</dbReference>
<dbReference type="EMBL" id="CP019285">
    <property type="protein sequence ID" value="APW98888.1"/>
    <property type="molecule type" value="Genomic_DNA"/>
</dbReference>
<evidence type="ECO:0000313" key="4">
    <source>
        <dbReference type="Proteomes" id="UP000011555"/>
    </source>
</evidence>
<keyword evidence="4" id="KW-1185">Reference proteome</keyword>
<dbReference type="InterPro" id="IPR029767">
    <property type="entry name" value="WecB-like"/>
</dbReference>
<reference evidence="2" key="3">
    <citation type="submission" date="2017-01" db="EMBL/GenBank/DDBJ databases">
        <authorList>
            <person name="Mah S.A."/>
            <person name="Swanson W.J."/>
            <person name="Moy G.W."/>
            <person name="Vacquier V.D."/>
        </authorList>
    </citation>
    <scope>NUCLEOTIDE SEQUENCE</scope>
    <source>
        <strain evidence="2">AJ5</strain>
    </source>
</reference>
<dbReference type="eggNOG" id="arCOG01392">
    <property type="taxonomic scope" value="Archaea"/>
</dbReference>
<dbReference type="AlphaFoldDB" id="M0L102"/>
<dbReference type="PATRIC" id="fig|358396.7.peg.4247"/>
<dbReference type="KEGG" id="hlc:CHINAEXTREME14380"/>
<dbReference type="PANTHER" id="PTHR43174">
    <property type="entry name" value="UDP-N-ACETYLGLUCOSAMINE 2-EPIMERASE"/>
    <property type="match status" value="1"/>
</dbReference>
<dbReference type="GeneID" id="30922334"/>
<dbReference type="CDD" id="cd03786">
    <property type="entry name" value="GTB_UDP-GlcNAc_2-Epimerase"/>
    <property type="match status" value="1"/>
</dbReference>